<keyword evidence="2 6" id="KW-0812">Transmembrane</keyword>
<evidence type="ECO:0000256" key="5">
    <source>
        <dbReference type="SAM" id="MobiDB-lite"/>
    </source>
</evidence>
<dbReference type="GO" id="GO:0030968">
    <property type="term" value="P:endoplasmic reticulum unfolded protein response"/>
    <property type="evidence" value="ECO:0007669"/>
    <property type="project" value="TreeGrafter"/>
</dbReference>
<sequence>MATTIAANNDAPPSQTFTLHIISPSLGSHGPFSFPNLPIATTVQQLKAKIRERVQTKPHDDHQRLIHRGRQLTEVETMGDIFGKETLSNEDSQSLHLVLRPPPQDPPPYMPTPQPRTAQQNSQIQSQPAPFRAENPPFLFQQPQQTFPAMRAPAPGGPTETAAHQPAPASPPTVYILSTPSGPQALLLSNPSFYYTSPSTATTALPHTHPAHTPHHHPGQQPIYQPQHFQPQHYQPQNFQSQPRPHPQARRQAQLQAQHHAAQPEPVMMGHQGNPAAAGALVAQLAPHIWLVVRLIGFVWFFTSGNTSWWRWCMITGLSMVFFFINTGLIDWAPIRRHLENLIPLAIPGVNPEGAAAGGAAAAGAGVGTEGRAGELDPQRVAQRLIEQRQRQNAGWFMSQVRRVEHATLLFLASLWPGVGERHVAAREEEDQARRRREEAAEAERVAAETAAQEAAQAVAGEGAEEEDGGRDAEQSDMATSEGRSTAEELLKAQGEASGEGITLRELPESQPEGSG</sequence>
<dbReference type="RefSeq" id="XP_024323333.1">
    <property type="nucleotide sequence ID" value="XM_024468819.1"/>
</dbReference>
<dbReference type="PANTHER" id="PTHR12943:SF27">
    <property type="entry name" value="HOMOCYSTEINE-INDUCED ENDOPLASMIC RETICULUM PROTEIN, ISOFORM A"/>
    <property type="match status" value="1"/>
</dbReference>
<dbReference type="Proteomes" id="UP000077154">
    <property type="component" value="Unassembled WGS sequence"/>
</dbReference>
<evidence type="ECO:0000256" key="2">
    <source>
        <dbReference type="ARBA" id="ARBA00022692"/>
    </source>
</evidence>
<evidence type="ECO:0000256" key="6">
    <source>
        <dbReference type="SAM" id="Phobius"/>
    </source>
</evidence>
<dbReference type="Gene3D" id="3.10.20.90">
    <property type="entry name" value="Phosphatidylinositol 3-kinase Catalytic Subunit, Chain A, domain 1"/>
    <property type="match status" value="1"/>
</dbReference>
<evidence type="ECO:0000256" key="3">
    <source>
        <dbReference type="ARBA" id="ARBA00022989"/>
    </source>
</evidence>
<feature type="compositionally biased region" description="Low complexity" evidence="5">
    <location>
        <begin position="250"/>
        <end position="262"/>
    </location>
</feature>
<comment type="subcellular location">
    <subcellularLocation>
        <location evidence="1">Membrane</location>
    </subcellularLocation>
</comment>
<dbReference type="AlphaFoldDB" id="A0A177A7B5"/>
<feature type="compositionally biased region" description="Polar residues" evidence="5">
    <location>
        <begin position="116"/>
        <end position="128"/>
    </location>
</feature>
<feature type="compositionally biased region" description="Pro residues" evidence="5">
    <location>
        <begin position="100"/>
        <end position="114"/>
    </location>
</feature>
<dbReference type="EMBL" id="KV441398">
    <property type="protein sequence ID" value="OAF58047.1"/>
    <property type="molecule type" value="Genomic_DNA"/>
</dbReference>
<evidence type="ECO:0000256" key="1">
    <source>
        <dbReference type="ARBA" id="ARBA00004370"/>
    </source>
</evidence>
<proteinExistence type="predicted"/>
<feature type="compositionally biased region" description="Low complexity" evidence="5">
    <location>
        <begin position="450"/>
        <end position="462"/>
    </location>
</feature>
<feature type="domain" description="Ubiquitin-like" evidence="7">
    <location>
        <begin position="36"/>
        <end position="80"/>
    </location>
</feature>
<keyword evidence="3 6" id="KW-1133">Transmembrane helix</keyword>
<accession>A0A177A7B5</accession>
<feature type="region of interest" description="Disordered" evidence="5">
    <location>
        <begin position="204"/>
        <end position="262"/>
    </location>
</feature>
<dbReference type="InterPro" id="IPR039751">
    <property type="entry name" value="HERPUD1/2"/>
</dbReference>
<feature type="transmembrane region" description="Helical" evidence="6">
    <location>
        <begin position="309"/>
        <end position="330"/>
    </location>
</feature>
<feature type="region of interest" description="Disordered" evidence="5">
    <location>
        <begin position="88"/>
        <end position="135"/>
    </location>
</feature>
<protein>
    <recommendedName>
        <fullName evidence="7">Ubiquitin-like domain-containing protein</fullName>
    </recommendedName>
</protein>
<organism evidence="8">
    <name type="scientific">Pseudogymnoascus destructans</name>
    <dbReference type="NCBI Taxonomy" id="655981"/>
    <lineage>
        <taxon>Eukaryota</taxon>
        <taxon>Fungi</taxon>
        <taxon>Dikarya</taxon>
        <taxon>Ascomycota</taxon>
        <taxon>Pezizomycotina</taxon>
        <taxon>Leotiomycetes</taxon>
        <taxon>Thelebolales</taxon>
        <taxon>Thelebolaceae</taxon>
        <taxon>Pseudogymnoascus</taxon>
    </lineage>
</organism>
<feature type="compositionally biased region" description="Low complexity" evidence="5">
    <location>
        <begin position="148"/>
        <end position="163"/>
    </location>
</feature>
<dbReference type="SUPFAM" id="SSF54236">
    <property type="entry name" value="Ubiquitin-like"/>
    <property type="match status" value="1"/>
</dbReference>
<dbReference type="VEuPathDB" id="FungiDB:GMDG_00357"/>
<gene>
    <name evidence="8" type="ORF">VC83_05195</name>
</gene>
<dbReference type="InterPro" id="IPR000626">
    <property type="entry name" value="Ubiquitin-like_dom"/>
</dbReference>
<feature type="region of interest" description="Disordered" evidence="5">
    <location>
        <begin position="450"/>
        <end position="516"/>
    </location>
</feature>
<evidence type="ECO:0000256" key="4">
    <source>
        <dbReference type="ARBA" id="ARBA00023136"/>
    </source>
</evidence>
<dbReference type="GO" id="GO:0016020">
    <property type="term" value="C:membrane"/>
    <property type="evidence" value="ECO:0007669"/>
    <property type="project" value="UniProtKB-SubCell"/>
</dbReference>
<evidence type="ECO:0000313" key="8">
    <source>
        <dbReference type="EMBL" id="OAF58047.1"/>
    </source>
</evidence>
<feature type="compositionally biased region" description="Basic residues" evidence="5">
    <location>
        <begin position="209"/>
        <end position="218"/>
    </location>
</feature>
<name>A0A177A7B5_9PEZI</name>
<feature type="compositionally biased region" description="Low complexity" evidence="5">
    <location>
        <begin position="220"/>
        <end position="243"/>
    </location>
</feature>
<keyword evidence="4 6" id="KW-0472">Membrane</keyword>
<dbReference type="PROSITE" id="PS50053">
    <property type="entry name" value="UBIQUITIN_2"/>
    <property type="match status" value="1"/>
</dbReference>
<evidence type="ECO:0000259" key="7">
    <source>
        <dbReference type="PROSITE" id="PS50053"/>
    </source>
</evidence>
<feature type="region of interest" description="Disordered" evidence="5">
    <location>
        <begin position="148"/>
        <end position="170"/>
    </location>
</feature>
<dbReference type="eggNOG" id="ENOG502SAFQ">
    <property type="taxonomic scope" value="Eukaryota"/>
</dbReference>
<dbReference type="GeneID" id="36288262"/>
<dbReference type="InterPro" id="IPR029071">
    <property type="entry name" value="Ubiquitin-like_domsf"/>
</dbReference>
<reference evidence="8" key="1">
    <citation type="submission" date="2016-03" db="EMBL/GenBank/DDBJ databases">
        <title>Updated assembly of Pseudogymnoascus destructans, the fungus causing white-nose syndrome of bats.</title>
        <authorList>
            <person name="Palmer J.M."/>
            <person name="Drees K.P."/>
            <person name="Foster J.T."/>
            <person name="Lindner D.L."/>
        </authorList>
    </citation>
    <scope>NUCLEOTIDE SEQUENCE [LARGE SCALE GENOMIC DNA]</scope>
    <source>
        <strain evidence="8">20631-21</strain>
    </source>
</reference>
<dbReference type="OrthoDB" id="21589at2759"/>
<feature type="transmembrane region" description="Helical" evidence="6">
    <location>
        <begin position="278"/>
        <end position="303"/>
    </location>
</feature>
<dbReference type="PANTHER" id="PTHR12943">
    <property type="entry name" value="HOMOCYSTEINE-RESPONSIVE ENDOPLASMIC RETICULUM-RESIDENT UNIQUITIN-LIKE DOMAIN HERPUD PROTEIN FAMILY MEMBER"/>
    <property type="match status" value="1"/>
</dbReference>